<proteinExistence type="predicted"/>
<dbReference type="Pfam" id="PF12079">
    <property type="entry name" value="DUF3558"/>
    <property type="match status" value="1"/>
</dbReference>
<accession>A0ABS9IXS2</accession>
<organism evidence="1 2">
    <name type="scientific">Gordonia liuliyuniae</name>
    <dbReference type="NCBI Taxonomy" id="2911517"/>
    <lineage>
        <taxon>Bacteria</taxon>
        <taxon>Bacillati</taxon>
        <taxon>Actinomycetota</taxon>
        <taxon>Actinomycetes</taxon>
        <taxon>Mycobacteriales</taxon>
        <taxon>Gordoniaceae</taxon>
        <taxon>Gordonia</taxon>
    </lineage>
</organism>
<evidence type="ECO:0000313" key="2">
    <source>
        <dbReference type="Proteomes" id="UP001200110"/>
    </source>
</evidence>
<gene>
    <name evidence="1" type="ORF">L5G33_17550</name>
</gene>
<keyword evidence="2" id="KW-1185">Reference proteome</keyword>
<evidence type="ECO:0000313" key="1">
    <source>
        <dbReference type="EMBL" id="MCF8590262.1"/>
    </source>
</evidence>
<dbReference type="RefSeq" id="WP_236999459.1">
    <property type="nucleotide sequence ID" value="NZ_JAKKOR010000013.1"/>
</dbReference>
<reference evidence="1 2" key="1">
    <citation type="submission" date="2022-01" db="EMBL/GenBank/DDBJ databases">
        <authorList>
            <person name="Huang Y."/>
        </authorList>
    </citation>
    <scope>NUCLEOTIDE SEQUENCE [LARGE SCALE GENOMIC DNA]</scope>
    <source>
        <strain evidence="1 2">HY366</strain>
    </source>
</reference>
<comment type="caution">
    <text evidence="1">The sequence shown here is derived from an EMBL/GenBank/DDBJ whole genome shotgun (WGS) entry which is preliminary data.</text>
</comment>
<dbReference type="EMBL" id="JAKKOR010000013">
    <property type="protein sequence ID" value="MCF8590262.1"/>
    <property type="molecule type" value="Genomic_DNA"/>
</dbReference>
<name>A0ABS9IXS2_9ACTN</name>
<dbReference type="Proteomes" id="UP001200110">
    <property type="component" value="Unassembled WGS sequence"/>
</dbReference>
<protein>
    <submittedName>
        <fullName evidence="1">DUF3558 domain-containing protein</fullName>
    </submittedName>
</protein>
<sequence length="217" mass="23987">MDNQMAARWRWHALLLLIATLLVVGCSQEGYATVTTHTSTAEDNTGTRQVDDAGNRLPFDTQFERRWNPGNDGSPYEPCTALGDYQLGKLRIDPDSVADAAGTSGQTLRGCKWRYVRSDPHDRWNLSQFVGDSPGLATSKERRSGGINQWLPDEVISGRQVGVHIYTTGDQCDTYVQSGQASVITMVTHFGRPQPPISEICDRALAFTRATIDKMPL</sequence>
<dbReference type="InterPro" id="IPR024520">
    <property type="entry name" value="DUF3558"/>
</dbReference>